<feature type="compositionally biased region" description="Low complexity" evidence="6">
    <location>
        <begin position="224"/>
        <end position="262"/>
    </location>
</feature>
<feature type="compositionally biased region" description="Low complexity" evidence="6">
    <location>
        <begin position="365"/>
        <end position="375"/>
    </location>
</feature>
<dbReference type="FunFam" id="2.30.18.10:FF:000002">
    <property type="entry name" value="Transcription initiation factor IIA subunit 1"/>
    <property type="match status" value="1"/>
</dbReference>
<dbReference type="FunFam" id="1.10.287.100:FF:000001">
    <property type="entry name" value="Transcription initiation factor IIA subunit"/>
    <property type="match status" value="1"/>
</dbReference>
<dbReference type="Proteomes" id="UP001142055">
    <property type="component" value="Chromosome 3"/>
</dbReference>
<dbReference type="InterPro" id="IPR004855">
    <property type="entry name" value="TFIIA_asu/bsu"/>
</dbReference>
<evidence type="ECO:0000256" key="3">
    <source>
        <dbReference type="ARBA" id="ARBA00023015"/>
    </source>
</evidence>
<dbReference type="SUPFAM" id="SSF50784">
    <property type="entry name" value="Transcription factor IIA (TFIIA), beta-barrel domain"/>
    <property type="match status" value="1"/>
</dbReference>
<feature type="compositionally biased region" description="Low complexity" evidence="6">
    <location>
        <begin position="389"/>
        <end position="423"/>
    </location>
</feature>
<evidence type="ECO:0000256" key="5">
    <source>
        <dbReference type="ARBA" id="ARBA00023242"/>
    </source>
</evidence>
<evidence type="ECO:0000256" key="1">
    <source>
        <dbReference type="ARBA" id="ARBA00004123"/>
    </source>
</evidence>
<comment type="caution">
    <text evidence="7">The sequence shown here is derived from an EMBL/GenBank/DDBJ whole genome shotgun (WGS) entry which is preliminary data.</text>
</comment>
<dbReference type="SMART" id="SM01371">
    <property type="entry name" value="TFIIA"/>
    <property type="match status" value="1"/>
</dbReference>
<dbReference type="GO" id="GO:0005672">
    <property type="term" value="C:transcription factor TFIIA complex"/>
    <property type="evidence" value="ECO:0007669"/>
    <property type="project" value="InterPro"/>
</dbReference>
<keyword evidence="3" id="KW-0805">Transcription regulation</keyword>
<comment type="similarity">
    <text evidence="2">Belongs to the TFIIA subunit 1 family.</text>
</comment>
<feature type="compositionally biased region" description="Polar residues" evidence="6">
    <location>
        <begin position="279"/>
        <end position="290"/>
    </location>
</feature>
<dbReference type="SUPFAM" id="SSF47396">
    <property type="entry name" value="Transcription factor IIA (TFIIA), alpha-helical domain"/>
    <property type="match status" value="1"/>
</dbReference>
<protein>
    <recommendedName>
        <fullName evidence="9">Transcription initiation factor IIA subunit 1</fullName>
    </recommendedName>
</protein>
<evidence type="ECO:0000256" key="6">
    <source>
        <dbReference type="SAM" id="MobiDB-lite"/>
    </source>
</evidence>
<reference evidence="7" key="1">
    <citation type="submission" date="2022-12" db="EMBL/GenBank/DDBJ databases">
        <title>Genome assemblies of Blomia tropicalis.</title>
        <authorList>
            <person name="Cui Y."/>
        </authorList>
    </citation>
    <scope>NUCLEOTIDE SEQUENCE</scope>
    <source>
        <tissue evidence="7">Adult mites</tissue>
    </source>
</reference>
<dbReference type="EMBL" id="JAPWDV010000003">
    <property type="protein sequence ID" value="KAJ6218215.1"/>
    <property type="molecule type" value="Genomic_DNA"/>
</dbReference>
<dbReference type="PANTHER" id="PTHR12694">
    <property type="entry name" value="TRANSCRIPTION INITIATION FACTOR IIA SUBUNIT 1"/>
    <property type="match status" value="1"/>
</dbReference>
<comment type="subcellular location">
    <subcellularLocation>
        <location evidence="1">Nucleus</location>
    </subcellularLocation>
</comment>
<feature type="region of interest" description="Disordered" evidence="6">
    <location>
        <begin position="362"/>
        <end position="426"/>
    </location>
</feature>
<name>A0A9Q0RL92_BLOTA</name>
<feature type="compositionally biased region" description="Polar residues" evidence="6">
    <location>
        <begin position="209"/>
        <end position="218"/>
    </location>
</feature>
<keyword evidence="8" id="KW-1185">Reference proteome</keyword>
<organism evidence="7 8">
    <name type="scientific">Blomia tropicalis</name>
    <name type="common">Mite</name>
    <dbReference type="NCBI Taxonomy" id="40697"/>
    <lineage>
        <taxon>Eukaryota</taxon>
        <taxon>Metazoa</taxon>
        <taxon>Ecdysozoa</taxon>
        <taxon>Arthropoda</taxon>
        <taxon>Chelicerata</taxon>
        <taxon>Arachnida</taxon>
        <taxon>Acari</taxon>
        <taxon>Acariformes</taxon>
        <taxon>Sarcoptiformes</taxon>
        <taxon>Astigmata</taxon>
        <taxon>Glycyphagoidea</taxon>
        <taxon>Echimyopodidae</taxon>
        <taxon>Blomia</taxon>
    </lineage>
</organism>
<dbReference type="CDD" id="cd07976">
    <property type="entry name" value="TFIIA_alpha_beta_like"/>
    <property type="match status" value="2"/>
</dbReference>
<evidence type="ECO:0000256" key="2">
    <source>
        <dbReference type="ARBA" id="ARBA00010059"/>
    </source>
</evidence>
<dbReference type="Pfam" id="PF03153">
    <property type="entry name" value="TFIIA"/>
    <property type="match status" value="1"/>
</dbReference>
<accession>A0A9Q0RL92</accession>
<evidence type="ECO:0000256" key="4">
    <source>
        <dbReference type="ARBA" id="ARBA00023163"/>
    </source>
</evidence>
<dbReference type="AlphaFoldDB" id="A0A9Q0RL92"/>
<keyword evidence="5" id="KW-0539">Nucleus</keyword>
<dbReference type="GO" id="GO:0006367">
    <property type="term" value="P:transcription initiation at RNA polymerase II promoter"/>
    <property type="evidence" value="ECO:0007669"/>
    <property type="project" value="InterPro"/>
</dbReference>
<dbReference type="PANTHER" id="PTHR12694:SF8">
    <property type="entry name" value="TRANSCRIPTION INITIATION FACTOR IIA SUBUNIT 1"/>
    <property type="match status" value="1"/>
</dbReference>
<feature type="compositionally biased region" description="Low complexity" evidence="6">
    <location>
        <begin position="170"/>
        <end position="208"/>
    </location>
</feature>
<evidence type="ECO:0008006" key="9">
    <source>
        <dbReference type="Google" id="ProtNLM"/>
    </source>
</evidence>
<dbReference type="InterPro" id="IPR009088">
    <property type="entry name" value="TFIIA_b-brl"/>
</dbReference>
<proteinExistence type="inferred from homology"/>
<dbReference type="OMA" id="CSSTRYL"/>
<feature type="region of interest" description="Disordered" evidence="6">
    <location>
        <begin position="167"/>
        <end position="291"/>
    </location>
</feature>
<evidence type="ECO:0000313" key="8">
    <source>
        <dbReference type="Proteomes" id="UP001142055"/>
    </source>
</evidence>
<evidence type="ECO:0000313" key="7">
    <source>
        <dbReference type="EMBL" id="KAJ6218215.1"/>
    </source>
</evidence>
<keyword evidence="4" id="KW-0804">Transcription</keyword>
<dbReference type="Gene3D" id="1.10.287.100">
    <property type="match status" value="1"/>
</dbReference>
<sequence length="728" mass="77994">MSNGTFQFGRPYQGNGIRVDHTKVSSRITNGNVNSGQCFTPIRYLMKRMPFTNNGSPTRRVLPNFKVVHMGDQYSGSRPTLPVQPSPGSIYYNSSGRSFDRLDAFLKPRPPHSRDIVPKFYKSVIDDVVSNIRETFLDDGVDEQVIQELRALWERKISESRAIEHATNVASTSASTTGSSNSSTNNKSSTNNSNSQSSSKNKSQAGGQTSVITSNPNHVKNGPNSANNSSTNSNNTSNNNTVSAANTTNSNNNSNQTITTNNPIRVKEEIEEQDDQQTRGRPNVSSQPLPTNVVLPPTSSPMIANGSMVQVGGNHLTQPGPGNNILRASAIVTNPSGGPGLSVPTSTPQLLQVQLANQARLHPLQQQQQHQQTQQLSTGSKRPNIVTLIPSTSSTSFSSPMMASSSSGGGNIAISSSSNTNNSKHNGDGNFGSNFISKIVSSNNMSISAPNSSNTIAPLHGHKKRILSTAFAERNSALNGSPNGTDNLTSLAEVAIRSGHALPTSYSSNLQQSSELRMAQSAQRLQELRSRSAFLEHAGLQSMSHDQQIMFGSGAGNSSGGANEVKYPVMSHSGQKIVLVPNSSGQYVMAAPGAQYVLTPEILNQLNLQGGILTAGHTGQPTVLHGPSVTNTIQFATAPRGTAPTIQQVRTMGGLMPTIAVPQEPLNSGDDVSDEEPNELFDTDNVVVCQYDKITRSRNKWKFHFKDGIMNLQGKDYVFQKAVGDAEW</sequence>
<gene>
    <name evidence="7" type="ORF">RDWZM_009372</name>
</gene>
<dbReference type="Gene3D" id="2.30.18.10">
    <property type="entry name" value="Transcription factor IIA (TFIIA), beta-barrel domain"/>
    <property type="match status" value="1"/>
</dbReference>